<dbReference type="PATRIC" id="fig|316.97.peg.4502"/>
<evidence type="ECO:0000313" key="2">
    <source>
        <dbReference type="Proteomes" id="UP000025238"/>
    </source>
</evidence>
<gene>
    <name evidence="1" type="ORF">UIB01_22475</name>
</gene>
<protein>
    <submittedName>
        <fullName evidence="1">Uncharacterized protein</fullName>
    </submittedName>
</protein>
<organism evidence="1 2">
    <name type="scientific">Stutzerimonas stutzeri</name>
    <name type="common">Pseudomonas stutzeri</name>
    <dbReference type="NCBI Taxonomy" id="316"/>
    <lineage>
        <taxon>Bacteria</taxon>
        <taxon>Pseudomonadati</taxon>
        <taxon>Pseudomonadota</taxon>
        <taxon>Gammaproteobacteria</taxon>
        <taxon>Pseudomonadales</taxon>
        <taxon>Pseudomonadaceae</taxon>
        <taxon>Stutzerimonas</taxon>
    </lineage>
</organism>
<dbReference type="AlphaFoldDB" id="A0A023WZR3"/>
<geneLocation type="plasmid" evidence="1 2">
    <name>pLIB119</name>
</geneLocation>
<reference evidence="1 2" key="1">
    <citation type="submission" date="2014-03" db="EMBL/GenBank/DDBJ databases">
        <title>Complete genome sequence of Pseudomonas stutzeri 19SMN4.</title>
        <authorList>
            <person name="Brunet-Galmes I."/>
            <person name="Nogales B."/>
            <person name="Busquets A."/>
            <person name="Pena A."/>
            <person name="Gomila M."/>
            <person name="Garcia-Valdes E."/>
            <person name="Lalucat J."/>
            <person name="Bennasar A."/>
            <person name="Bosch R."/>
        </authorList>
    </citation>
    <scope>NUCLEOTIDE SEQUENCE [LARGE SCALE GENOMIC DNA]</scope>
    <source>
        <strain evidence="1 2">19SMN4</strain>
        <plasmid evidence="2">Plasmid pLIB119</plasmid>
    </source>
</reference>
<keyword evidence="1" id="KW-0614">Plasmid</keyword>
<dbReference type="Proteomes" id="UP000025238">
    <property type="component" value="Plasmid pLIB119"/>
</dbReference>
<name>A0A023WZR3_STUST</name>
<dbReference type="EMBL" id="CP007510">
    <property type="protein sequence ID" value="AHY45255.1"/>
    <property type="molecule type" value="Genomic_DNA"/>
</dbReference>
<evidence type="ECO:0000313" key="1">
    <source>
        <dbReference type="EMBL" id="AHY45255.1"/>
    </source>
</evidence>
<dbReference type="KEGG" id="pstu:UIB01_22475"/>
<accession>A0A023WZR3</accession>
<proteinExistence type="predicted"/>
<sequence length="177" mass="19214">MAVICEFGTAPEQARDGYKIVGLVYGTDEELLAEYSSLDVRFVRGAAVHGQPGVWEFAAMHPLKSVQVKHWQAYGEGEAKPATHQIDIEDQRGVNGQVYLTVGAMDGALDDMISVVAEVNTNPATGTDEVPCVHVSFDDDAMAFSLFKVGDKILLRLENDVTLTRTESPTGPLFVVE</sequence>